<evidence type="ECO:0000256" key="5">
    <source>
        <dbReference type="ARBA" id="ARBA00022764"/>
    </source>
</evidence>
<dbReference type="GO" id="GO:0030288">
    <property type="term" value="C:outer membrane-bounded periplasmic space"/>
    <property type="evidence" value="ECO:0007669"/>
    <property type="project" value="InterPro"/>
</dbReference>
<comment type="subunit">
    <text evidence="8">The basal body constitutes a major portion of the flagellar organelle and consists of four rings (L,P,S, and M) mounted on a central rod.</text>
</comment>
<keyword evidence="9" id="KW-0969">Cilium</keyword>
<organism evidence="9 10">
    <name type="scientific">Methylocella tundrae</name>
    <dbReference type="NCBI Taxonomy" id="227605"/>
    <lineage>
        <taxon>Bacteria</taxon>
        <taxon>Pseudomonadati</taxon>
        <taxon>Pseudomonadota</taxon>
        <taxon>Alphaproteobacteria</taxon>
        <taxon>Hyphomicrobiales</taxon>
        <taxon>Beijerinckiaceae</taxon>
        <taxon>Methylocella</taxon>
    </lineage>
</organism>
<evidence type="ECO:0000256" key="2">
    <source>
        <dbReference type="ARBA" id="ARBA00004117"/>
    </source>
</evidence>
<comment type="function">
    <text evidence="1 8">Assembles around the rod to form the L-ring and probably protects the motor/basal body from shearing forces during rotation.</text>
</comment>
<keyword evidence="9" id="KW-0282">Flagellum</keyword>
<feature type="signal peptide" evidence="8">
    <location>
        <begin position="1"/>
        <end position="20"/>
    </location>
</feature>
<comment type="similarity">
    <text evidence="8">Belongs to the FlgI family.</text>
</comment>
<evidence type="ECO:0000256" key="3">
    <source>
        <dbReference type="ARBA" id="ARBA00019515"/>
    </source>
</evidence>
<comment type="caution">
    <text evidence="9">The sequence shown here is derived from an EMBL/GenBank/DDBJ whole genome shotgun (WGS) entry which is preliminary data.</text>
</comment>
<dbReference type="NCBIfam" id="NF009430">
    <property type="entry name" value="PRK12789.1"/>
    <property type="match status" value="1"/>
</dbReference>
<comment type="subcellular location">
    <subcellularLocation>
        <location evidence="2 8">Bacterial flagellum basal body</location>
    </subcellularLocation>
</comment>
<keyword evidence="10" id="KW-1185">Reference proteome</keyword>
<proteinExistence type="inferred from homology"/>
<keyword evidence="5" id="KW-0574">Periplasm</keyword>
<evidence type="ECO:0000256" key="7">
    <source>
        <dbReference type="ARBA" id="ARBA00032344"/>
    </source>
</evidence>
<dbReference type="GO" id="GO:0005198">
    <property type="term" value="F:structural molecule activity"/>
    <property type="evidence" value="ECO:0007669"/>
    <property type="project" value="InterPro"/>
</dbReference>
<dbReference type="PANTHER" id="PTHR30381:SF0">
    <property type="entry name" value="FLAGELLAR P-RING PROTEIN"/>
    <property type="match status" value="1"/>
</dbReference>
<keyword evidence="6 8" id="KW-0975">Bacterial flagellum</keyword>
<evidence type="ECO:0000256" key="1">
    <source>
        <dbReference type="ARBA" id="ARBA00002591"/>
    </source>
</evidence>
<dbReference type="InterPro" id="IPR001782">
    <property type="entry name" value="Flag_FlgI"/>
</dbReference>
<evidence type="ECO:0000313" key="10">
    <source>
        <dbReference type="Proteomes" id="UP000485880"/>
    </source>
</evidence>
<keyword evidence="4 8" id="KW-0732">Signal</keyword>
<name>A0A8B6M5B8_METTU</name>
<dbReference type="EMBL" id="CABFMQ020000076">
    <property type="protein sequence ID" value="VTZ50034.1"/>
    <property type="molecule type" value="Genomic_DNA"/>
</dbReference>
<dbReference type="PRINTS" id="PR01010">
    <property type="entry name" value="FLGPRINGFLGI"/>
</dbReference>
<gene>
    <name evidence="8 9" type="primary">flgI</name>
    <name evidence="9" type="ORF">MPC4_20244</name>
</gene>
<dbReference type="Pfam" id="PF02119">
    <property type="entry name" value="FlgI"/>
    <property type="match status" value="1"/>
</dbReference>
<accession>A0A8B6M5B8</accession>
<dbReference type="NCBIfam" id="NF003676">
    <property type="entry name" value="PRK05303.1"/>
    <property type="match status" value="1"/>
</dbReference>
<evidence type="ECO:0000256" key="6">
    <source>
        <dbReference type="ARBA" id="ARBA00023143"/>
    </source>
</evidence>
<evidence type="ECO:0000313" key="9">
    <source>
        <dbReference type="EMBL" id="VTZ50034.1"/>
    </source>
</evidence>
<dbReference type="GO" id="GO:0071973">
    <property type="term" value="P:bacterial-type flagellum-dependent cell motility"/>
    <property type="evidence" value="ECO:0007669"/>
    <property type="project" value="InterPro"/>
</dbReference>
<feature type="chain" id="PRO_5033179212" description="Flagellar P-ring protein" evidence="8">
    <location>
        <begin position="21"/>
        <end position="366"/>
    </location>
</feature>
<evidence type="ECO:0000256" key="4">
    <source>
        <dbReference type="ARBA" id="ARBA00022729"/>
    </source>
</evidence>
<dbReference type="RefSeq" id="WP_174512193.1">
    <property type="nucleotide sequence ID" value="NZ_CABFMQ020000076.1"/>
</dbReference>
<dbReference type="Proteomes" id="UP000485880">
    <property type="component" value="Unassembled WGS sequence"/>
</dbReference>
<dbReference type="GO" id="GO:0009428">
    <property type="term" value="C:bacterial-type flagellum basal body, distal rod, P ring"/>
    <property type="evidence" value="ECO:0007669"/>
    <property type="project" value="InterPro"/>
</dbReference>
<protein>
    <recommendedName>
        <fullName evidence="3 8">Flagellar P-ring protein</fullName>
    </recommendedName>
    <alternativeName>
        <fullName evidence="7 8">Basal body P-ring protein</fullName>
    </alternativeName>
</protein>
<evidence type="ECO:0000256" key="8">
    <source>
        <dbReference type="HAMAP-Rule" id="MF_00416"/>
    </source>
</evidence>
<dbReference type="PANTHER" id="PTHR30381">
    <property type="entry name" value="FLAGELLAR P-RING PERIPLASMIC PROTEIN FLGI"/>
    <property type="match status" value="1"/>
</dbReference>
<dbReference type="AlphaFoldDB" id="A0A8B6M5B8"/>
<dbReference type="HAMAP" id="MF_00416">
    <property type="entry name" value="FlgI"/>
    <property type="match status" value="1"/>
</dbReference>
<sequence precursor="true">MLRTFLILLFSAIVAVSAEASVRIKDIVTLQGVRDNQLVGYGLVVGLQGSGDTLTNSTFTQQALQSMLDRMGINVRALALRTRNVAAVLVTADLPPFIQPGSRMDVTVSSLGDATSLYGGTLILTSLLGVDGQTYAIAQGQVAVAGFVVQGQAETITQNVATAGHIPNGALVEREVPGGLRDVGPLALVLKNPDFNTSTLIADAINRFGVRRYGVRLARESDLNSVALMKPANVGTTRFMAEIGDLLVQPDAPARVVIDSRSGTIVIGQDVQVSTVAVTHGNLNVRVVETPEVSQPAPFSNGRTVVVPRTDIDTNQRGGHIGIVRGASLRELVSGLNRIGLKPMGIIAILQAIKAAGALHADLVVQ</sequence>
<keyword evidence="9" id="KW-0966">Cell projection</keyword>
<reference evidence="9 10" key="1">
    <citation type="submission" date="2019-05" db="EMBL/GenBank/DDBJ databases">
        <authorList>
            <person name="Farhan Ul Haque M."/>
        </authorList>
    </citation>
    <scope>NUCLEOTIDE SEQUENCE [LARGE SCALE GENOMIC DNA]</scope>
    <source>
        <strain evidence="9">2</strain>
    </source>
</reference>